<dbReference type="Gene3D" id="3.60.40.10">
    <property type="entry name" value="PPM-type phosphatase domain"/>
    <property type="match status" value="1"/>
</dbReference>
<dbReference type="InterPro" id="IPR036457">
    <property type="entry name" value="PPM-type-like_dom_sf"/>
</dbReference>
<dbReference type="RefSeq" id="WP_395116070.1">
    <property type="nucleotide sequence ID" value="NZ_JBIMSO010000060.1"/>
</dbReference>
<organism evidence="2 3">
    <name type="scientific">Antrihabitans spumae</name>
    <dbReference type="NCBI Taxonomy" id="3373370"/>
    <lineage>
        <taxon>Bacteria</taxon>
        <taxon>Bacillati</taxon>
        <taxon>Actinomycetota</taxon>
        <taxon>Actinomycetes</taxon>
        <taxon>Mycobacteriales</taxon>
        <taxon>Nocardiaceae</taxon>
        <taxon>Antrihabitans</taxon>
    </lineage>
</organism>
<dbReference type="PANTHER" id="PTHR35801:SF1">
    <property type="entry name" value="PHOSPHOSERINE PHOSPHATASE RSBX"/>
    <property type="match status" value="1"/>
</dbReference>
<name>A0ABW7JQW8_9NOCA</name>
<sequence length="217" mass="21808">MTRESEVAHTVRASGKVGPVEWAMAGRPLPGEAAFGDRGVALDAGDGSAVFGVIDGLGHGAAAALAAEIAVSVLTENSAEPLDVLMLLSHRALTATRGAAISLASIGFADSRVDWLGVGNVAAVVLGVAPGGLEVRATAPLIGGIVGYRLPTVQSYAVTMRPGDLLVLASDGIVGDFVASVDLSHRADEIVAAIVGSHARASDDAFVLAARHRGTVS</sequence>
<reference evidence="2 3" key="1">
    <citation type="submission" date="2024-10" db="EMBL/GenBank/DDBJ databases">
        <authorList>
            <person name="Riesco R."/>
        </authorList>
    </citation>
    <scope>NUCLEOTIDE SEQUENCE [LARGE SCALE GENOMIC DNA]</scope>
    <source>
        <strain evidence="2 3">NCIMB 15449</strain>
    </source>
</reference>
<evidence type="ECO:0000259" key="1">
    <source>
        <dbReference type="SMART" id="SM00331"/>
    </source>
</evidence>
<comment type="caution">
    <text evidence="2">The sequence shown here is derived from an EMBL/GenBank/DDBJ whole genome shotgun (WGS) entry which is preliminary data.</text>
</comment>
<dbReference type="InterPro" id="IPR039248">
    <property type="entry name" value="Ptase_RsbX"/>
</dbReference>
<proteinExistence type="predicted"/>
<evidence type="ECO:0000313" key="3">
    <source>
        <dbReference type="Proteomes" id="UP001609175"/>
    </source>
</evidence>
<dbReference type="Pfam" id="PF07228">
    <property type="entry name" value="SpoIIE"/>
    <property type="match status" value="1"/>
</dbReference>
<dbReference type="PANTHER" id="PTHR35801">
    <property type="entry name" value="PHOSPHOSERINE PHOSPHATASE RSBX"/>
    <property type="match status" value="1"/>
</dbReference>
<dbReference type="SMART" id="SM00331">
    <property type="entry name" value="PP2C_SIG"/>
    <property type="match status" value="1"/>
</dbReference>
<protein>
    <submittedName>
        <fullName evidence="2">SpoIIE family protein phosphatase</fullName>
    </submittedName>
</protein>
<evidence type="ECO:0000313" key="2">
    <source>
        <dbReference type="EMBL" id="MFH5210392.1"/>
    </source>
</evidence>
<accession>A0ABW7JQW8</accession>
<dbReference type="EMBL" id="JBIMSO010000060">
    <property type="protein sequence ID" value="MFH5210392.1"/>
    <property type="molecule type" value="Genomic_DNA"/>
</dbReference>
<dbReference type="InterPro" id="IPR001932">
    <property type="entry name" value="PPM-type_phosphatase-like_dom"/>
</dbReference>
<dbReference type="SUPFAM" id="SSF81606">
    <property type="entry name" value="PP2C-like"/>
    <property type="match status" value="1"/>
</dbReference>
<feature type="domain" description="PPM-type phosphatase" evidence="1">
    <location>
        <begin position="19"/>
        <end position="212"/>
    </location>
</feature>
<gene>
    <name evidence="2" type="ORF">ACHIPZ_19595</name>
</gene>
<dbReference type="Proteomes" id="UP001609175">
    <property type="component" value="Unassembled WGS sequence"/>
</dbReference>